<evidence type="ECO:0000256" key="1">
    <source>
        <dbReference type="SAM" id="MobiDB-lite"/>
    </source>
</evidence>
<sequence length="97" mass="11305">MEMRESDRVLQQFGFRQLILLAPQDLDDLHPPIFTPELVYYPDYMPWFRVHGKPYLLGEEARAKPPHARRPQWAPRNPKRGGHNKADEVGPSSTLTQ</sequence>
<protein>
    <submittedName>
        <fullName evidence="2">Uncharacterized protein</fullName>
    </submittedName>
</protein>
<evidence type="ECO:0000313" key="3">
    <source>
        <dbReference type="Proteomes" id="UP000593579"/>
    </source>
</evidence>
<dbReference type="AlphaFoldDB" id="A0A7J9D6V8"/>
<dbReference type="EMBL" id="JABEZY010274718">
    <property type="protein sequence ID" value="MBA0756473.1"/>
    <property type="molecule type" value="Genomic_DNA"/>
</dbReference>
<accession>A0A7J9D6V8</accession>
<evidence type="ECO:0000313" key="2">
    <source>
        <dbReference type="EMBL" id="MBA0756473.1"/>
    </source>
</evidence>
<organism evidence="2 3">
    <name type="scientific">Gossypium gossypioides</name>
    <name type="common">Mexican cotton</name>
    <name type="synonym">Selera gossypioides</name>
    <dbReference type="NCBI Taxonomy" id="34282"/>
    <lineage>
        <taxon>Eukaryota</taxon>
        <taxon>Viridiplantae</taxon>
        <taxon>Streptophyta</taxon>
        <taxon>Embryophyta</taxon>
        <taxon>Tracheophyta</taxon>
        <taxon>Spermatophyta</taxon>
        <taxon>Magnoliopsida</taxon>
        <taxon>eudicotyledons</taxon>
        <taxon>Gunneridae</taxon>
        <taxon>Pentapetalae</taxon>
        <taxon>rosids</taxon>
        <taxon>malvids</taxon>
        <taxon>Malvales</taxon>
        <taxon>Malvaceae</taxon>
        <taxon>Malvoideae</taxon>
        <taxon>Gossypium</taxon>
    </lineage>
</organism>
<comment type="caution">
    <text evidence="2">The sequence shown here is derived from an EMBL/GenBank/DDBJ whole genome shotgun (WGS) entry which is preliminary data.</text>
</comment>
<dbReference type="Proteomes" id="UP000593579">
    <property type="component" value="Unassembled WGS sequence"/>
</dbReference>
<feature type="region of interest" description="Disordered" evidence="1">
    <location>
        <begin position="61"/>
        <end position="97"/>
    </location>
</feature>
<proteinExistence type="predicted"/>
<keyword evidence="3" id="KW-1185">Reference proteome</keyword>
<gene>
    <name evidence="2" type="ORF">Gogos_021851</name>
</gene>
<reference evidence="2 3" key="1">
    <citation type="journal article" date="2019" name="Genome Biol. Evol.">
        <title>Insights into the evolution of the New World diploid cottons (Gossypium, subgenus Houzingenia) based on genome sequencing.</title>
        <authorList>
            <person name="Grover C.E."/>
            <person name="Arick M.A. 2nd"/>
            <person name="Thrash A."/>
            <person name="Conover J.L."/>
            <person name="Sanders W.S."/>
            <person name="Peterson D.G."/>
            <person name="Frelichowski J.E."/>
            <person name="Scheffler J.A."/>
            <person name="Scheffler B.E."/>
            <person name="Wendel J.F."/>
        </authorList>
    </citation>
    <scope>NUCLEOTIDE SEQUENCE [LARGE SCALE GENOMIC DNA]</scope>
    <source>
        <strain evidence="2">5</strain>
        <tissue evidence="2">Leaf</tissue>
    </source>
</reference>
<name>A0A7J9D6V8_GOSGO</name>